<evidence type="ECO:0000256" key="7">
    <source>
        <dbReference type="SAM" id="MobiDB-lite"/>
    </source>
</evidence>
<feature type="region of interest" description="Disordered" evidence="7">
    <location>
        <begin position="148"/>
        <end position="190"/>
    </location>
</feature>
<reference evidence="10" key="1">
    <citation type="submission" date="2021-12" db="EMBL/GenBank/DDBJ databases">
        <authorList>
            <person name="King R."/>
        </authorList>
    </citation>
    <scope>NUCLEOTIDE SEQUENCE</scope>
</reference>
<dbReference type="PANTHER" id="PTHR46927">
    <property type="entry name" value="AGAP005574-PA"/>
    <property type="match status" value="1"/>
</dbReference>
<sequence length="434" mass="48662">MERDSKSASSARPIGDSSGLKMPKTCCACGCGENSDKNKSGGSGRVHFHRFPNREKSPKRFERWVQFCGRSFKPSRHSRICSLHFTQNDLETSSRLKEKLLPGVSFLPRLNSTAVPTVRKARNEEVGYEEIRLHVNEQVRNVEVRDVHVRKSRRDVAKRDSDPLEESTISDCELPTSSSSGGANLNRPRSWIPDSTRRLFLRTDLSRPNSLNEENDNRSSSTKCVHQARENFSLADVSNSHGEDGVGIKVGHCEEELANIESSYQRSPNRSALGNDKQRKPHFQQEQLRFLKPGVTAARSGRDVSGTDSGAPPDVTSDADANHPGRHDVTIKIEPDDQLDIEHNLSTEDELCELQTKIQCLEASMEALKKTPTATLTPTPTQTPSRDSLGEQNGMRYFLLSLLPELETMPEEQIRAFKIKVMMLVDEIKSQSKR</sequence>
<feature type="compositionally biased region" description="Polar residues" evidence="7">
    <location>
        <begin position="206"/>
        <end position="224"/>
    </location>
</feature>
<dbReference type="PROSITE" id="PS51031">
    <property type="entry name" value="BESS"/>
    <property type="match status" value="1"/>
</dbReference>
<keyword evidence="11" id="KW-1185">Reference proteome</keyword>
<evidence type="ECO:0000313" key="11">
    <source>
        <dbReference type="Proteomes" id="UP001152759"/>
    </source>
</evidence>
<evidence type="ECO:0000256" key="4">
    <source>
        <dbReference type="ARBA" id="ARBA00023125"/>
    </source>
</evidence>
<dbReference type="InterPro" id="IPR052224">
    <property type="entry name" value="THAP_domain_protein"/>
</dbReference>
<dbReference type="Gene3D" id="6.20.210.20">
    <property type="entry name" value="THAP domain"/>
    <property type="match status" value="1"/>
</dbReference>
<accession>A0A9P0F9B6</accession>
<dbReference type="PANTHER" id="PTHR46927:SF3">
    <property type="entry name" value="THAP-TYPE DOMAIN-CONTAINING PROTEIN"/>
    <property type="match status" value="1"/>
</dbReference>
<keyword evidence="2 5" id="KW-0863">Zinc-finger</keyword>
<proteinExistence type="predicted"/>
<protein>
    <recommendedName>
        <fullName evidence="12">THAP-type domain-containing protein</fullName>
    </recommendedName>
</protein>
<feature type="domain" description="THAP-type" evidence="8">
    <location>
        <begin position="22"/>
        <end position="119"/>
    </location>
</feature>
<feature type="region of interest" description="Disordered" evidence="7">
    <location>
        <begin position="290"/>
        <end position="328"/>
    </location>
</feature>
<keyword evidence="6" id="KW-0539">Nucleus</keyword>
<evidence type="ECO:0000256" key="5">
    <source>
        <dbReference type="PROSITE-ProRule" id="PRU00309"/>
    </source>
</evidence>
<gene>
    <name evidence="10" type="ORF">BEMITA_LOCUS11918</name>
</gene>
<dbReference type="Proteomes" id="UP001152759">
    <property type="component" value="Chromosome 7"/>
</dbReference>
<evidence type="ECO:0000313" key="10">
    <source>
        <dbReference type="EMBL" id="CAH0393527.1"/>
    </source>
</evidence>
<evidence type="ECO:0000256" key="2">
    <source>
        <dbReference type="ARBA" id="ARBA00022771"/>
    </source>
</evidence>
<feature type="compositionally biased region" description="Basic and acidic residues" evidence="7">
    <location>
        <begin position="148"/>
        <end position="162"/>
    </location>
</feature>
<feature type="domain" description="BESS" evidence="9">
    <location>
        <begin position="392"/>
        <end position="431"/>
    </location>
</feature>
<keyword evidence="1" id="KW-0479">Metal-binding</keyword>
<dbReference type="Pfam" id="PF02944">
    <property type="entry name" value="BESS"/>
    <property type="match status" value="1"/>
</dbReference>
<dbReference type="EMBL" id="OU963868">
    <property type="protein sequence ID" value="CAH0393527.1"/>
    <property type="molecule type" value="Genomic_DNA"/>
</dbReference>
<dbReference type="AlphaFoldDB" id="A0A9P0F9B6"/>
<dbReference type="InterPro" id="IPR004210">
    <property type="entry name" value="BESS_motif"/>
</dbReference>
<evidence type="ECO:0008006" key="12">
    <source>
        <dbReference type="Google" id="ProtNLM"/>
    </source>
</evidence>
<dbReference type="SMART" id="SM00980">
    <property type="entry name" value="THAP"/>
    <property type="match status" value="1"/>
</dbReference>
<dbReference type="InterPro" id="IPR038441">
    <property type="entry name" value="THAP_Znf_sf"/>
</dbReference>
<feature type="region of interest" description="Disordered" evidence="7">
    <location>
        <begin position="1"/>
        <end position="22"/>
    </location>
</feature>
<feature type="region of interest" description="Disordered" evidence="7">
    <location>
        <begin position="203"/>
        <end position="224"/>
    </location>
</feature>
<evidence type="ECO:0000259" key="8">
    <source>
        <dbReference type="PROSITE" id="PS50950"/>
    </source>
</evidence>
<dbReference type="GO" id="GO:0003677">
    <property type="term" value="F:DNA binding"/>
    <property type="evidence" value="ECO:0007669"/>
    <property type="project" value="UniProtKB-UniRule"/>
</dbReference>
<evidence type="ECO:0000256" key="1">
    <source>
        <dbReference type="ARBA" id="ARBA00022723"/>
    </source>
</evidence>
<dbReference type="InterPro" id="IPR006612">
    <property type="entry name" value="THAP_Znf"/>
</dbReference>
<organism evidence="10 11">
    <name type="scientific">Bemisia tabaci</name>
    <name type="common">Sweetpotato whitefly</name>
    <name type="synonym">Aleurodes tabaci</name>
    <dbReference type="NCBI Taxonomy" id="7038"/>
    <lineage>
        <taxon>Eukaryota</taxon>
        <taxon>Metazoa</taxon>
        <taxon>Ecdysozoa</taxon>
        <taxon>Arthropoda</taxon>
        <taxon>Hexapoda</taxon>
        <taxon>Insecta</taxon>
        <taxon>Pterygota</taxon>
        <taxon>Neoptera</taxon>
        <taxon>Paraneoptera</taxon>
        <taxon>Hemiptera</taxon>
        <taxon>Sternorrhyncha</taxon>
        <taxon>Aleyrodoidea</taxon>
        <taxon>Aleyrodidae</taxon>
        <taxon>Aleyrodinae</taxon>
        <taxon>Bemisia</taxon>
    </lineage>
</organism>
<keyword evidence="4 5" id="KW-0238">DNA-binding</keyword>
<feature type="region of interest" description="Disordered" evidence="7">
    <location>
        <begin position="262"/>
        <end position="281"/>
    </location>
</feature>
<evidence type="ECO:0000256" key="6">
    <source>
        <dbReference type="PROSITE-ProRule" id="PRU00371"/>
    </source>
</evidence>
<dbReference type="GO" id="GO:0008270">
    <property type="term" value="F:zinc ion binding"/>
    <property type="evidence" value="ECO:0007669"/>
    <property type="project" value="UniProtKB-KW"/>
</dbReference>
<dbReference type="GO" id="GO:0005634">
    <property type="term" value="C:nucleus"/>
    <property type="evidence" value="ECO:0007669"/>
    <property type="project" value="UniProtKB-SubCell"/>
</dbReference>
<evidence type="ECO:0000259" key="9">
    <source>
        <dbReference type="PROSITE" id="PS51031"/>
    </source>
</evidence>
<evidence type="ECO:0000256" key="3">
    <source>
        <dbReference type="ARBA" id="ARBA00022833"/>
    </source>
</evidence>
<keyword evidence="3" id="KW-0862">Zinc</keyword>
<dbReference type="Pfam" id="PF05485">
    <property type="entry name" value="THAP"/>
    <property type="match status" value="1"/>
</dbReference>
<dbReference type="SMART" id="SM00692">
    <property type="entry name" value="DM3"/>
    <property type="match status" value="1"/>
</dbReference>
<dbReference type="PROSITE" id="PS50950">
    <property type="entry name" value="ZF_THAP"/>
    <property type="match status" value="1"/>
</dbReference>
<feature type="compositionally biased region" description="Polar residues" evidence="7">
    <location>
        <begin position="167"/>
        <end position="183"/>
    </location>
</feature>
<feature type="compositionally biased region" description="Polar residues" evidence="7">
    <location>
        <begin position="262"/>
        <end position="272"/>
    </location>
</feature>
<name>A0A9P0F9B6_BEMTA</name>
<comment type="subcellular location">
    <subcellularLocation>
        <location evidence="6">Nucleus</location>
    </subcellularLocation>
</comment>
<dbReference type="SUPFAM" id="SSF57716">
    <property type="entry name" value="Glucocorticoid receptor-like (DNA-binding domain)"/>
    <property type="match status" value="1"/>
</dbReference>